<evidence type="ECO:0000313" key="3">
    <source>
        <dbReference type="EMBL" id="KAI3954104.1"/>
    </source>
</evidence>
<organism evidence="3 4">
    <name type="scientific">Papaver atlanticum</name>
    <dbReference type="NCBI Taxonomy" id="357466"/>
    <lineage>
        <taxon>Eukaryota</taxon>
        <taxon>Viridiplantae</taxon>
        <taxon>Streptophyta</taxon>
        <taxon>Embryophyta</taxon>
        <taxon>Tracheophyta</taxon>
        <taxon>Spermatophyta</taxon>
        <taxon>Magnoliopsida</taxon>
        <taxon>Ranunculales</taxon>
        <taxon>Papaveraceae</taxon>
        <taxon>Papaveroideae</taxon>
        <taxon>Papaver</taxon>
    </lineage>
</organism>
<dbReference type="AlphaFoldDB" id="A0AAD4TBY5"/>
<evidence type="ECO:0000313" key="4">
    <source>
        <dbReference type="Proteomes" id="UP001202328"/>
    </source>
</evidence>
<dbReference type="SUPFAM" id="SSF55961">
    <property type="entry name" value="Bet v1-like"/>
    <property type="match status" value="1"/>
</dbReference>
<reference evidence="3" key="1">
    <citation type="submission" date="2022-04" db="EMBL/GenBank/DDBJ databases">
        <title>A functionally conserved STORR gene fusion in Papaver species that diverged 16.8 million years ago.</title>
        <authorList>
            <person name="Catania T."/>
        </authorList>
    </citation>
    <scope>NUCLEOTIDE SEQUENCE</scope>
    <source>
        <strain evidence="3">S-188037</strain>
    </source>
</reference>
<dbReference type="InterPro" id="IPR051761">
    <property type="entry name" value="MLP-like_ligand-binding"/>
</dbReference>
<dbReference type="Proteomes" id="UP001202328">
    <property type="component" value="Unassembled WGS sequence"/>
</dbReference>
<dbReference type="EMBL" id="JAJJMB010002020">
    <property type="protein sequence ID" value="KAI3954104.1"/>
    <property type="molecule type" value="Genomic_DNA"/>
</dbReference>
<dbReference type="PRINTS" id="PR00634">
    <property type="entry name" value="BETALLERGEN"/>
</dbReference>
<proteinExistence type="inferred from homology"/>
<dbReference type="GO" id="GO:0004864">
    <property type="term" value="F:protein phosphatase inhibitor activity"/>
    <property type="evidence" value="ECO:0007669"/>
    <property type="project" value="InterPro"/>
</dbReference>
<dbReference type="Gene3D" id="3.30.530.20">
    <property type="match status" value="1"/>
</dbReference>
<dbReference type="GO" id="GO:0010427">
    <property type="term" value="F:abscisic acid binding"/>
    <property type="evidence" value="ECO:0007669"/>
    <property type="project" value="InterPro"/>
</dbReference>
<dbReference type="Pfam" id="PF00407">
    <property type="entry name" value="Bet_v_1"/>
    <property type="match status" value="1"/>
</dbReference>
<sequence>MASSGKIEADLEVKSSTNKIWDIIVDSATMFPKIFPEQYKSIEVLEGDGKSVGSIKLIKYQEGVPNVTFSKEKVETVDETNKSFTYSVIEGELLNYYKNFKVIVSLIAKGDGSLVKWSCEFEKASEEILDPSSIKDFAVKSFQDLDAYILTKA</sequence>
<dbReference type="FunFam" id="3.30.530.20:FF:000007">
    <property type="entry name" value="Major pollen allergen Bet v 1-A"/>
    <property type="match status" value="1"/>
</dbReference>
<dbReference type="CDD" id="cd07816">
    <property type="entry name" value="Bet_v1-like"/>
    <property type="match status" value="1"/>
</dbReference>
<dbReference type="GO" id="GO:0038023">
    <property type="term" value="F:signaling receptor activity"/>
    <property type="evidence" value="ECO:0007669"/>
    <property type="project" value="InterPro"/>
</dbReference>
<dbReference type="SMART" id="SM01037">
    <property type="entry name" value="Bet_v_1"/>
    <property type="match status" value="1"/>
</dbReference>
<dbReference type="InterPro" id="IPR023393">
    <property type="entry name" value="START-like_dom_sf"/>
</dbReference>
<dbReference type="GO" id="GO:0009738">
    <property type="term" value="P:abscisic acid-activated signaling pathway"/>
    <property type="evidence" value="ECO:0007669"/>
    <property type="project" value="InterPro"/>
</dbReference>
<feature type="domain" description="Bet v I/Major latex protein" evidence="2">
    <location>
        <begin position="2"/>
        <end position="152"/>
    </location>
</feature>
<keyword evidence="4" id="KW-1185">Reference proteome</keyword>
<dbReference type="PANTHER" id="PTHR31907">
    <property type="entry name" value="MLP-LIKE PROTEIN 423"/>
    <property type="match status" value="1"/>
</dbReference>
<evidence type="ECO:0000256" key="1">
    <source>
        <dbReference type="ARBA" id="ARBA00009744"/>
    </source>
</evidence>
<protein>
    <recommendedName>
        <fullName evidence="2">Bet v I/Major latex protein domain-containing protein</fullName>
    </recommendedName>
</protein>
<dbReference type="GO" id="GO:0006952">
    <property type="term" value="P:defense response"/>
    <property type="evidence" value="ECO:0007669"/>
    <property type="project" value="InterPro"/>
</dbReference>
<evidence type="ECO:0000259" key="2">
    <source>
        <dbReference type="SMART" id="SM01037"/>
    </source>
</evidence>
<dbReference type="InterPro" id="IPR000916">
    <property type="entry name" value="Bet_v_I/MLP"/>
</dbReference>
<name>A0AAD4TBY5_9MAGN</name>
<comment type="similarity">
    <text evidence="1">Belongs to the BetVI family.</text>
</comment>
<gene>
    <name evidence="3" type="ORF">MKW98_017928</name>
</gene>
<accession>A0AAD4TBY5</accession>
<comment type="caution">
    <text evidence="3">The sequence shown here is derived from an EMBL/GenBank/DDBJ whole genome shotgun (WGS) entry which is preliminary data.</text>
</comment>
<dbReference type="InterPro" id="IPR024949">
    <property type="entry name" value="Bet_v_I_allergen"/>
</dbReference>